<proteinExistence type="predicted"/>
<accession>A0A1B8PIS2</accession>
<evidence type="ECO:0000313" key="3">
    <source>
        <dbReference type="Proteomes" id="UP000092671"/>
    </source>
</evidence>
<evidence type="ECO:0000313" key="2">
    <source>
        <dbReference type="EMBL" id="OBX49666.1"/>
    </source>
</evidence>
<dbReference type="Proteomes" id="UP000092671">
    <property type="component" value="Unassembled WGS sequence"/>
</dbReference>
<dbReference type="EMBL" id="LZDN01000032">
    <property type="protein sequence ID" value="OBX49666.1"/>
    <property type="molecule type" value="Genomic_DNA"/>
</dbReference>
<feature type="domain" description="DUF3631" evidence="1">
    <location>
        <begin position="441"/>
        <end position="579"/>
    </location>
</feature>
<gene>
    <name evidence="2" type="ORF">A9Z60_10175</name>
</gene>
<dbReference type="InterPro" id="IPR022081">
    <property type="entry name" value="DUF3631"/>
</dbReference>
<dbReference type="InterPro" id="IPR034154">
    <property type="entry name" value="TOPRIM_DnaG/twinkle"/>
</dbReference>
<dbReference type="CDD" id="cd01029">
    <property type="entry name" value="TOPRIM_primases"/>
    <property type="match status" value="1"/>
</dbReference>
<dbReference type="AlphaFoldDB" id="A0A1B8PIS2"/>
<sequence length="594" mass="66987">MNEINTALQWALNNDKGLKAMGASMDSLTDIYPYHQDGKEVFVKVRFDKDGKKWIKSFYHNGKQYRLGEPKLNKKPLYLPKPLTDTVYLVEGEKCVHALLDIGISATTTGGATSVDKCDLTPLQGHKCVLWRDNDNSGVSWQGLITALESLTIAYEVIDVAGVIMPTGEPIADKADCYDFIQAHYADGSDDGAICEMIGALPRAEQEAPYLADLDQQVLELQQAIKELSDFDEMRLHLLLPQVAKRYGITKDKLLTWVYEYKQGDFISEPIPHHEGVSHDEIYTALYELVDNHIVIDEPLKITFVLWVLFTYLTDITDIAPIAWITAPERACGKTTLLALFERVVSKPYFMTDPTQAVLYRIMDKYKPCLLIDEIDTGLKDKSTILGILNAGYSRHASKIGRVNTDKGGTVESFNAFGAKVLCGIGGLQGTTASRAIRFEMRRKGKDDKVKRLNKTTLPHSQTEIIRQKCKKWSDDNRQSVEAVKIPQIAIDDRAYDNWYILLQIASVLGVYDKAVNACLAICQTKDEPSQNEQLLADIREVWQGEKMALKFLLERLTADDEKAANTTAKGYDKDQFTQIWERYLSPKVDEFLF</sequence>
<evidence type="ECO:0000259" key="1">
    <source>
        <dbReference type="Pfam" id="PF12307"/>
    </source>
</evidence>
<reference evidence="2 3" key="1">
    <citation type="submission" date="2016-06" db="EMBL/GenBank/DDBJ databases">
        <title>Draft genome of Moraxella nonliquefaciens CCUG 60284.</title>
        <authorList>
            <person name="Salva-Serra F."/>
            <person name="Engstrom-Jakobsson H."/>
            <person name="Thorell K."/>
            <person name="Gonzales-Siles L."/>
            <person name="Karlsson R."/>
            <person name="Boulund F."/>
            <person name="Engstrand L."/>
            <person name="Kristiansson E."/>
            <person name="Moore E."/>
        </authorList>
    </citation>
    <scope>NUCLEOTIDE SEQUENCE [LARGE SCALE GENOMIC DNA]</scope>
    <source>
        <strain evidence="2 3">CCUG 60284</strain>
    </source>
</reference>
<organism evidence="2 3">
    <name type="scientific">Moraxella nonliquefaciens</name>
    <dbReference type="NCBI Taxonomy" id="478"/>
    <lineage>
        <taxon>Bacteria</taxon>
        <taxon>Pseudomonadati</taxon>
        <taxon>Pseudomonadota</taxon>
        <taxon>Gammaproteobacteria</taxon>
        <taxon>Moraxellales</taxon>
        <taxon>Moraxellaceae</taxon>
        <taxon>Moraxella</taxon>
    </lineage>
</organism>
<comment type="caution">
    <text evidence="2">The sequence shown here is derived from an EMBL/GenBank/DDBJ whole genome shotgun (WGS) entry which is preliminary data.</text>
</comment>
<name>A0A1B8PIS2_MORNO</name>
<dbReference type="Pfam" id="PF12307">
    <property type="entry name" value="DUF3631"/>
    <property type="match status" value="1"/>
</dbReference>
<protein>
    <recommendedName>
        <fullName evidence="1">DUF3631 domain-containing protein</fullName>
    </recommendedName>
</protein>